<dbReference type="InterPro" id="IPR003593">
    <property type="entry name" value="AAA+_ATPase"/>
</dbReference>
<reference evidence="14 15" key="1">
    <citation type="submission" date="2020-07" db="EMBL/GenBank/DDBJ databases">
        <title>Genomic Encyclopedia of Type Strains, Phase IV (KMG-IV): sequencing the most valuable type-strain genomes for metagenomic binning, comparative biology and taxonomic classification.</title>
        <authorList>
            <person name="Goeker M."/>
        </authorList>
    </citation>
    <scope>NUCLEOTIDE SEQUENCE [LARGE SCALE GENOMIC DNA]</scope>
    <source>
        <strain evidence="14 15">DSM 45533</strain>
    </source>
</reference>
<feature type="transmembrane region" description="Helical" evidence="11">
    <location>
        <begin position="184"/>
        <end position="207"/>
    </location>
</feature>
<evidence type="ECO:0000256" key="11">
    <source>
        <dbReference type="RuleBase" id="RU363032"/>
    </source>
</evidence>
<dbReference type="InterPro" id="IPR050388">
    <property type="entry name" value="ABC_Ni/Peptide_Import"/>
</dbReference>
<keyword evidence="6 11" id="KW-0812">Transmembrane</keyword>
<keyword evidence="15" id="KW-1185">Reference proteome</keyword>
<dbReference type="GO" id="GO:0005886">
    <property type="term" value="C:plasma membrane"/>
    <property type="evidence" value="ECO:0007669"/>
    <property type="project" value="UniProtKB-SubCell"/>
</dbReference>
<comment type="similarity">
    <text evidence="11">Belongs to the binding-protein-dependent transport system permease family.</text>
</comment>
<dbReference type="InterPro" id="IPR013563">
    <property type="entry name" value="Oligopep_ABC_C"/>
</dbReference>
<keyword evidence="8 14" id="KW-0067">ATP-binding</keyword>
<evidence type="ECO:0000256" key="1">
    <source>
        <dbReference type="ARBA" id="ARBA00004141"/>
    </source>
</evidence>
<evidence type="ECO:0000259" key="12">
    <source>
        <dbReference type="PROSITE" id="PS50893"/>
    </source>
</evidence>
<feature type="transmembrane region" description="Helical" evidence="11">
    <location>
        <begin position="61"/>
        <end position="87"/>
    </location>
</feature>
<dbReference type="InterPro" id="IPR017871">
    <property type="entry name" value="ABC_transporter-like_CS"/>
</dbReference>
<dbReference type="InterPro" id="IPR027417">
    <property type="entry name" value="P-loop_NTPase"/>
</dbReference>
<dbReference type="PANTHER" id="PTHR43297">
    <property type="entry name" value="OLIGOPEPTIDE TRANSPORT ATP-BINDING PROTEIN APPD"/>
    <property type="match status" value="1"/>
</dbReference>
<evidence type="ECO:0000256" key="9">
    <source>
        <dbReference type="ARBA" id="ARBA00022989"/>
    </source>
</evidence>
<dbReference type="SMART" id="SM00382">
    <property type="entry name" value="AAA"/>
    <property type="match status" value="1"/>
</dbReference>
<evidence type="ECO:0000256" key="5">
    <source>
        <dbReference type="ARBA" id="ARBA00022475"/>
    </source>
</evidence>
<dbReference type="Pfam" id="PF00528">
    <property type="entry name" value="BPD_transp_1"/>
    <property type="match status" value="1"/>
</dbReference>
<feature type="domain" description="ABC transmembrane type-1" evidence="13">
    <location>
        <begin position="63"/>
        <end position="252"/>
    </location>
</feature>
<dbReference type="CDD" id="cd06261">
    <property type="entry name" value="TM_PBP2"/>
    <property type="match status" value="1"/>
</dbReference>
<dbReference type="InterPro" id="IPR000515">
    <property type="entry name" value="MetI-like"/>
</dbReference>
<comment type="subcellular location">
    <subcellularLocation>
        <location evidence="11">Cell membrane</location>
        <topology evidence="11">Multi-pass membrane protein</topology>
    </subcellularLocation>
    <subcellularLocation>
        <location evidence="2">Cell membrane</location>
        <topology evidence="2">Peripheral membrane protein</topology>
    </subcellularLocation>
    <subcellularLocation>
        <location evidence="1">Membrane</location>
        <topology evidence="1">Multi-pass membrane protein</topology>
    </subcellularLocation>
</comment>
<evidence type="ECO:0000256" key="2">
    <source>
        <dbReference type="ARBA" id="ARBA00004202"/>
    </source>
</evidence>
<dbReference type="GO" id="GO:0055085">
    <property type="term" value="P:transmembrane transport"/>
    <property type="evidence" value="ECO:0007669"/>
    <property type="project" value="InterPro"/>
</dbReference>
<dbReference type="NCBIfam" id="TIGR01727">
    <property type="entry name" value="oligo_HPY"/>
    <property type="match status" value="1"/>
</dbReference>
<keyword evidence="10 11" id="KW-0472">Membrane</keyword>
<dbReference type="GO" id="GO:0015833">
    <property type="term" value="P:peptide transport"/>
    <property type="evidence" value="ECO:0007669"/>
    <property type="project" value="InterPro"/>
</dbReference>
<evidence type="ECO:0000259" key="13">
    <source>
        <dbReference type="PROSITE" id="PS50928"/>
    </source>
</evidence>
<dbReference type="CDD" id="cd03257">
    <property type="entry name" value="ABC_NikE_OppD_transporters"/>
    <property type="match status" value="1"/>
</dbReference>
<feature type="domain" description="ABC transporter" evidence="12">
    <location>
        <begin position="281"/>
        <end position="508"/>
    </location>
</feature>
<dbReference type="RefSeq" id="WP_181614989.1">
    <property type="nucleotide sequence ID" value="NZ_BAABAM010000007.1"/>
</dbReference>
<keyword evidence="4 11" id="KW-0813">Transport</keyword>
<accession>A0A7W0HUL1</accession>
<evidence type="ECO:0000256" key="4">
    <source>
        <dbReference type="ARBA" id="ARBA00022448"/>
    </source>
</evidence>
<evidence type="ECO:0000256" key="7">
    <source>
        <dbReference type="ARBA" id="ARBA00022741"/>
    </source>
</evidence>
<dbReference type="InterPro" id="IPR035906">
    <property type="entry name" value="MetI-like_sf"/>
</dbReference>
<comment type="similarity">
    <text evidence="3">Belongs to the ABC transporter superfamily.</text>
</comment>
<dbReference type="SUPFAM" id="SSF52540">
    <property type="entry name" value="P-loop containing nucleoside triphosphate hydrolases"/>
    <property type="match status" value="1"/>
</dbReference>
<sequence length="586" mass="60484">MLRIAALLSLLFLLFLTGLGPIIWGDDALAIDTAALAQGASAAHPMGTDGLGRDVLARIMVASRLTVGLALLTTAIAVAGGLVLGGLPAVLGPRAGRLINGFVGLVVAFPGLLIALVLAVVFGSGGTAAALAIGVASIPSFARLTQTLAASVAGRDFIAAARVLGVGRVRMLYRHILPNIAEPLVVQATLGAGGALLAFAALSFLGLGVQSPGYDWGVLLNEGLNRVYINPAAALGPGLAVVLAGLAFNVMGEYAAQAFGGRSRVIRTRGRSSRPAPGPALRVRDLTVRYGDAVPVKGVSFEVVPGERVGIVGESGSGKSLTALAVSGLVEPPGQVSGDIEAAETAMVFQDPMTSLNPALRIATQLAEVATTHEGMSRRAARSLAVTRLTDVHIAQAARVVRQYPHELSGGMRQRAMIAMGLMGTPRLIIADEPTTALDVTVQKQILDLLREVSTTTGAAIVLVSHDLAVVGQLCSRVLVMYAGVIVEDLPVSRLTAEPDAGDGPAHPYTRALLAAVPDLTADRSRPLATIPGRMPSPLDVTGGCPFAPRCPRADSRCHAETPAFDGAVACWHPHTTEHVLKEESR</sequence>
<dbReference type="AlphaFoldDB" id="A0A7W0HUL1"/>
<dbReference type="InterPro" id="IPR003439">
    <property type="entry name" value="ABC_transporter-like_ATP-bd"/>
</dbReference>
<keyword evidence="9 11" id="KW-1133">Transmembrane helix</keyword>
<dbReference type="PROSITE" id="PS00211">
    <property type="entry name" value="ABC_TRANSPORTER_1"/>
    <property type="match status" value="1"/>
</dbReference>
<evidence type="ECO:0000256" key="8">
    <source>
        <dbReference type="ARBA" id="ARBA00022840"/>
    </source>
</evidence>
<evidence type="ECO:0000313" key="14">
    <source>
        <dbReference type="EMBL" id="MBA2896289.1"/>
    </source>
</evidence>
<dbReference type="PANTHER" id="PTHR43297:SF2">
    <property type="entry name" value="DIPEPTIDE TRANSPORT ATP-BINDING PROTEIN DPPD"/>
    <property type="match status" value="1"/>
</dbReference>
<dbReference type="Proteomes" id="UP000530928">
    <property type="component" value="Unassembled WGS sequence"/>
</dbReference>
<protein>
    <submittedName>
        <fullName evidence="14">Oligopeptide/dipeptide ABC transporter ATP-binding protein</fullName>
    </submittedName>
</protein>
<evidence type="ECO:0000256" key="6">
    <source>
        <dbReference type="ARBA" id="ARBA00022692"/>
    </source>
</evidence>
<organism evidence="14 15">
    <name type="scientific">Nonomuraea soli</name>
    <dbReference type="NCBI Taxonomy" id="1032476"/>
    <lineage>
        <taxon>Bacteria</taxon>
        <taxon>Bacillati</taxon>
        <taxon>Actinomycetota</taxon>
        <taxon>Actinomycetes</taxon>
        <taxon>Streptosporangiales</taxon>
        <taxon>Streptosporangiaceae</taxon>
        <taxon>Nonomuraea</taxon>
    </lineage>
</organism>
<dbReference type="Gene3D" id="3.40.50.300">
    <property type="entry name" value="P-loop containing nucleotide triphosphate hydrolases"/>
    <property type="match status" value="1"/>
</dbReference>
<dbReference type="Gene3D" id="1.10.3720.10">
    <property type="entry name" value="MetI-like"/>
    <property type="match status" value="1"/>
</dbReference>
<keyword evidence="7" id="KW-0547">Nucleotide-binding</keyword>
<proteinExistence type="inferred from homology"/>
<dbReference type="GO" id="GO:0005524">
    <property type="term" value="F:ATP binding"/>
    <property type="evidence" value="ECO:0007669"/>
    <property type="project" value="UniProtKB-KW"/>
</dbReference>
<feature type="transmembrane region" description="Helical" evidence="11">
    <location>
        <begin position="99"/>
        <end position="122"/>
    </location>
</feature>
<dbReference type="PROSITE" id="PS50893">
    <property type="entry name" value="ABC_TRANSPORTER_2"/>
    <property type="match status" value="1"/>
</dbReference>
<comment type="caution">
    <text evidence="14">The sequence shown here is derived from an EMBL/GenBank/DDBJ whole genome shotgun (WGS) entry which is preliminary data.</text>
</comment>
<dbReference type="EMBL" id="JACDUR010000008">
    <property type="protein sequence ID" value="MBA2896289.1"/>
    <property type="molecule type" value="Genomic_DNA"/>
</dbReference>
<dbReference type="GO" id="GO:0016887">
    <property type="term" value="F:ATP hydrolysis activity"/>
    <property type="evidence" value="ECO:0007669"/>
    <property type="project" value="InterPro"/>
</dbReference>
<dbReference type="SUPFAM" id="SSF161098">
    <property type="entry name" value="MetI-like"/>
    <property type="match status" value="1"/>
</dbReference>
<keyword evidence="5" id="KW-1003">Cell membrane</keyword>
<name>A0A7W0HUL1_9ACTN</name>
<dbReference type="PROSITE" id="PS50928">
    <property type="entry name" value="ABC_TM1"/>
    <property type="match status" value="1"/>
</dbReference>
<evidence type="ECO:0000256" key="10">
    <source>
        <dbReference type="ARBA" id="ARBA00023136"/>
    </source>
</evidence>
<evidence type="ECO:0000256" key="3">
    <source>
        <dbReference type="ARBA" id="ARBA00005417"/>
    </source>
</evidence>
<feature type="transmembrane region" description="Helical" evidence="11">
    <location>
        <begin position="227"/>
        <end position="248"/>
    </location>
</feature>
<evidence type="ECO:0000313" key="15">
    <source>
        <dbReference type="Proteomes" id="UP000530928"/>
    </source>
</evidence>
<dbReference type="Pfam" id="PF08352">
    <property type="entry name" value="oligo_HPY"/>
    <property type="match status" value="1"/>
</dbReference>
<dbReference type="Pfam" id="PF00005">
    <property type="entry name" value="ABC_tran"/>
    <property type="match status" value="1"/>
</dbReference>
<gene>
    <name evidence="14" type="ORF">HNR30_007680</name>
</gene>